<keyword evidence="4 6" id="KW-1133">Transmembrane helix</keyword>
<dbReference type="Proteomes" id="UP000323067">
    <property type="component" value="Chromosome vi"/>
</dbReference>
<evidence type="ECO:0000256" key="1">
    <source>
        <dbReference type="ARBA" id="ARBA00004141"/>
    </source>
</evidence>
<evidence type="ECO:0000313" key="7">
    <source>
        <dbReference type="EMBL" id="ATY60366.1"/>
    </source>
</evidence>
<proteinExistence type="predicted"/>
<dbReference type="PANTHER" id="PTHR45649:SF2">
    <property type="entry name" value="ACID PERMEASE, PUTATIVE-RELATED"/>
    <property type="match status" value="1"/>
</dbReference>
<dbReference type="GO" id="GO:0016020">
    <property type="term" value="C:membrane"/>
    <property type="evidence" value="ECO:0007669"/>
    <property type="project" value="UniProtKB-SubCell"/>
</dbReference>
<dbReference type="GO" id="GO:0022857">
    <property type="term" value="F:transmembrane transporter activity"/>
    <property type="evidence" value="ECO:0007669"/>
    <property type="project" value="UniProtKB-ARBA"/>
</dbReference>
<evidence type="ECO:0000313" key="8">
    <source>
        <dbReference type="Proteomes" id="UP000323067"/>
    </source>
</evidence>
<keyword evidence="5 6" id="KW-0472">Membrane</keyword>
<keyword evidence="3 6" id="KW-0812">Transmembrane</keyword>
<protein>
    <submittedName>
        <fullName evidence="7">Uncharacterized protein</fullName>
    </submittedName>
</protein>
<evidence type="ECO:0000256" key="2">
    <source>
        <dbReference type="ARBA" id="ARBA00022448"/>
    </source>
</evidence>
<name>A0A2H4SB79_CORMI</name>
<dbReference type="VEuPathDB" id="FungiDB:A9K55_005384"/>
<organism evidence="7 8">
    <name type="scientific">Cordyceps militaris</name>
    <name type="common">Caterpillar fungus</name>
    <name type="synonym">Clavaria militaris</name>
    <dbReference type="NCBI Taxonomy" id="73501"/>
    <lineage>
        <taxon>Eukaryota</taxon>
        <taxon>Fungi</taxon>
        <taxon>Dikarya</taxon>
        <taxon>Ascomycota</taxon>
        <taxon>Pezizomycotina</taxon>
        <taxon>Sordariomycetes</taxon>
        <taxon>Hypocreomycetidae</taxon>
        <taxon>Hypocreales</taxon>
        <taxon>Cordycipitaceae</taxon>
        <taxon>Cordyceps</taxon>
    </lineage>
</organism>
<dbReference type="AlphaFoldDB" id="A0A2H4SB79"/>
<accession>A0A2H4SB79</accession>
<feature type="transmembrane region" description="Helical" evidence="6">
    <location>
        <begin position="12"/>
        <end position="33"/>
    </location>
</feature>
<evidence type="ECO:0000256" key="4">
    <source>
        <dbReference type="ARBA" id="ARBA00022989"/>
    </source>
</evidence>
<dbReference type="Gene3D" id="1.20.1740.10">
    <property type="entry name" value="Amino acid/polyamine transporter I"/>
    <property type="match status" value="1"/>
</dbReference>
<gene>
    <name evidence="7" type="ORF">A9K55_005384</name>
</gene>
<dbReference type="PANTHER" id="PTHR45649">
    <property type="entry name" value="AMINO-ACID PERMEASE BAT1"/>
    <property type="match status" value="1"/>
</dbReference>
<dbReference type="EMBL" id="CP023323">
    <property type="protein sequence ID" value="ATY60366.1"/>
    <property type="molecule type" value="Genomic_DNA"/>
</dbReference>
<feature type="transmembrane region" description="Helical" evidence="6">
    <location>
        <begin position="125"/>
        <end position="145"/>
    </location>
</feature>
<dbReference type="OrthoDB" id="4368034at2759"/>
<sequence>MAIASTFGLTNGGIAGLIYCYLGIFVGFIAVIASMAEMASMAPTTGGKYHCVSEFAPAISQLHDWMGLCSWLADGNAAARCQRNQHNRHGGGSSVRLCSDEKRLDEWHNVWVGQMLSLINIGSTVAFNAIASLGTAALISSYIIFISC</sequence>
<reference evidence="7 8" key="1">
    <citation type="journal article" date="2017" name="BMC Genomics">
        <title>Chromosome level assembly and secondary metabolite potential of the parasitic fungus Cordyceps militaris.</title>
        <authorList>
            <person name="Kramer G.J."/>
            <person name="Nodwell J.R."/>
        </authorList>
    </citation>
    <scope>NUCLEOTIDE SEQUENCE [LARGE SCALE GENOMIC DNA]</scope>
    <source>
        <strain evidence="7 8">ATCC 34164</strain>
    </source>
</reference>
<keyword evidence="2" id="KW-0813">Transport</keyword>
<evidence type="ECO:0000256" key="5">
    <source>
        <dbReference type="ARBA" id="ARBA00023136"/>
    </source>
</evidence>
<comment type="subcellular location">
    <subcellularLocation>
        <location evidence="1">Membrane</location>
        <topology evidence="1">Multi-pass membrane protein</topology>
    </subcellularLocation>
</comment>
<evidence type="ECO:0000256" key="6">
    <source>
        <dbReference type="SAM" id="Phobius"/>
    </source>
</evidence>
<evidence type="ECO:0000256" key="3">
    <source>
        <dbReference type="ARBA" id="ARBA00022692"/>
    </source>
</evidence>